<evidence type="ECO:0000256" key="5">
    <source>
        <dbReference type="ARBA" id="ARBA00023065"/>
    </source>
</evidence>
<dbReference type="RefSeq" id="WP_265266564.1">
    <property type="nucleotide sequence ID" value="NZ_JAIHOM010000157.1"/>
</dbReference>
<protein>
    <submittedName>
        <fullName evidence="11">Chloride channel protein</fullName>
    </submittedName>
</protein>
<dbReference type="Pfam" id="PF00654">
    <property type="entry name" value="Voltage_CLC"/>
    <property type="match status" value="1"/>
</dbReference>
<keyword evidence="5" id="KW-0406">Ion transport</keyword>
<gene>
    <name evidence="11" type="ORF">K4A83_20560</name>
</gene>
<feature type="transmembrane region" description="Helical" evidence="9">
    <location>
        <begin position="349"/>
        <end position="374"/>
    </location>
</feature>
<dbReference type="Proteomes" id="UP001526426">
    <property type="component" value="Unassembled WGS sequence"/>
</dbReference>
<evidence type="ECO:0000259" key="10">
    <source>
        <dbReference type="PROSITE" id="PS51371"/>
    </source>
</evidence>
<keyword evidence="6 9" id="KW-0472">Membrane</keyword>
<dbReference type="InterPro" id="IPR001807">
    <property type="entry name" value="ClC"/>
</dbReference>
<feature type="transmembrane region" description="Helical" evidence="9">
    <location>
        <begin position="36"/>
        <end position="55"/>
    </location>
</feature>
<dbReference type="SUPFAM" id="SSF52402">
    <property type="entry name" value="Adenine nucleotide alpha hydrolases-like"/>
    <property type="match status" value="2"/>
</dbReference>
<feature type="transmembrane region" description="Helical" evidence="9">
    <location>
        <begin position="279"/>
        <end position="302"/>
    </location>
</feature>
<keyword evidence="8" id="KW-0129">CBS domain</keyword>
<reference evidence="11 12" key="1">
    <citation type="submission" date="2021-08" db="EMBL/GenBank/DDBJ databases">
        <title>Draft genome sequence of Spirulina subsalsa with high tolerance to salinity and hype-accumulation of phycocyanin.</title>
        <authorList>
            <person name="Pei H."/>
            <person name="Jiang L."/>
        </authorList>
    </citation>
    <scope>NUCLEOTIDE SEQUENCE [LARGE SCALE GENOMIC DNA]</scope>
    <source>
        <strain evidence="11 12">FACHB-351</strain>
    </source>
</reference>
<dbReference type="Gene3D" id="3.10.580.10">
    <property type="entry name" value="CBS-domain"/>
    <property type="match status" value="1"/>
</dbReference>
<dbReference type="InterPro" id="IPR000644">
    <property type="entry name" value="CBS_dom"/>
</dbReference>
<feature type="transmembrane region" description="Helical" evidence="9">
    <location>
        <begin position="322"/>
        <end position="342"/>
    </location>
</feature>
<keyword evidence="4 9" id="KW-1133">Transmembrane helix</keyword>
<feature type="domain" description="CBS" evidence="10">
    <location>
        <begin position="527"/>
        <end position="582"/>
    </location>
</feature>
<evidence type="ECO:0000256" key="2">
    <source>
        <dbReference type="ARBA" id="ARBA00022448"/>
    </source>
</evidence>
<feature type="domain" description="CBS" evidence="10">
    <location>
        <begin position="466"/>
        <end position="521"/>
    </location>
</feature>
<dbReference type="Gene3D" id="3.40.50.620">
    <property type="entry name" value="HUPs"/>
    <property type="match status" value="2"/>
</dbReference>
<organism evidence="11 12">
    <name type="scientific">Spirulina subsalsa FACHB-351</name>
    <dbReference type="NCBI Taxonomy" id="234711"/>
    <lineage>
        <taxon>Bacteria</taxon>
        <taxon>Bacillati</taxon>
        <taxon>Cyanobacteriota</taxon>
        <taxon>Cyanophyceae</taxon>
        <taxon>Spirulinales</taxon>
        <taxon>Spirulinaceae</taxon>
        <taxon>Spirulina</taxon>
    </lineage>
</organism>
<dbReference type="Pfam" id="PF00571">
    <property type="entry name" value="CBS"/>
    <property type="match status" value="2"/>
</dbReference>
<dbReference type="Pfam" id="PF00582">
    <property type="entry name" value="Usp"/>
    <property type="match status" value="2"/>
</dbReference>
<feature type="transmembrane region" description="Helical" evidence="9">
    <location>
        <begin position="75"/>
        <end position="93"/>
    </location>
</feature>
<evidence type="ECO:0000256" key="1">
    <source>
        <dbReference type="ARBA" id="ARBA00004141"/>
    </source>
</evidence>
<keyword evidence="7" id="KW-0868">Chloride</keyword>
<keyword evidence="12" id="KW-1185">Reference proteome</keyword>
<keyword evidence="2" id="KW-0813">Transport</keyword>
<dbReference type="EMBL" id="JAIHOM010000157">
    <property type="protein sequence ID" value="MCW6038646.1"/>
    <property type="molecule type" value="Genomic_DNA"/>
</dbReference>
<dbReference type="SUPFAM" id="SSF81340">
    <property type="entry name" value="Clc chloride channel"/>
    <property type="match status" value="1"/>
</dbReference>
<dbReference type="InterPro" id="IPR014729">
    <property type="entry name" value="Rossmann-like_a/b/a_fold"/>
</dbReference>
<accession>A0ABT3LAV7</accession>
<dbReference type="CDD" id="cd00293">
    <property type="entry name" value="USP-like"/>
    <property type="match status" value="1"/>
</dbReference>
<evidence type="ECO:0000256" key="9">
    <source>
        <dbReference type="SAM" id="Phobius"/>
    </source>
</evidence>
<dbReference type="CDD" id="cd01031">
    <property type="entry name" value="EriC"/>
    <property type="match status" value="1"/>
</dbReference>
<keyword evidence="3 9" id="KW-0812">Transmembrane</keyword>
<dbReference type="Gene3D" id="1.10.3080.10">
    <property type="entry name" value="Clc chloride channel"/>
    <property type="match status" value="1"/>
</dbReference>
<name>A0ABT3LAV7_9CYAN</name>
<evidence type="ECO:0000256" key="4">
    <source>
        <dbReference type="ARBA" id="ARBA00022989"/>
    </source>
</evidence>
<dbReference type="PANTHER" id="PTHR45711">
    <property type="entry name" value="CHLORIDE CHANNEL PROTEIN"/>
    <property type="match status" value="1"/>
</dbReference>
<feature type="transmembrane region" description="Helical" evidence="9">
    <location>
        <begin position="173"/>
        <end position="196"/>
    </location>
</feature>
<proteinExistence type="predicted"/>
<dbReference type="SUPFAM" id="SSF54631">
    <property type="entry name" value="CBS-domain pair"/>
    <property type="match status" value="1"/>
</dbReference>
<evidence type="ECO:0000313" key="12">
    <source>
        <dbReference type="Proteomes" id="UP001526426"/>
    </source>
</evidence>
<evidence type="ECO:0000256" key="6">
    <source>
        <dbReference type="ARBA" id="ARBA00023136"/>
    </source>
</evidence>
<dbReference type="InterPro" id="IPR006016">
    <property type="entry name" value="UspA"/>
</dbReference>
<evidence type="ECO:0000256" key="3">
    <source>
        <dbReference type="ARBA" id="ARBA00022692"/>
    </source>
</evidence>
<dbReference type="InterPro" id="IPR046342">
    <property type="entry name" value="CBS_dom_sf"/>
</dbReference>
<feature type="transmembrane region" description="Helical" evidence="9">
    <location>
        <begin position="380"/>
        <end position="403"/>
    </location>
</feature>
<dbReference type="PANTHER" id="PTHR45711:SF10">
    <property type="entry name" value="CHLORIDE CHANNEL PROTEIN"/>
    <property type="match status" value="1"/>
</dbReference>
<evidence type="ECO:0000256" key="8">
    <source>
        <dbReference type="PROSITE-ProRule" id="PRU00703"/>
    </source>
</evidence>
<comment type="caution">
    <text evidence="11">The sequence shown here is derived from an EMBL/GenBank/DDBJ whole genome shotgun (WGS) entry which is preliminary data.</text>
</comment>
<evidence type="ECO:0000256" key="7">
    <source>
        <dbReference type="ARBA" id="ARBA00023214"/>
    </source>
</evidence>
<evidence type="ECO:0000313" key="11">
    <source>
        <dbReference type="EMBL" id="MCW6038646.1"/>
    </source>
</evidence>
<comment type="subcellular location">
    <subcellularLocation>
        <location evidence="1">Membrane</location>
        <topology evidence="1">Multi-pass membrane protein</topology>
    </subcellularLocation>
</comment>
<dbReference type="SMART" id="SM00116">
    <property type="entry name" value="CBS"/>
    <property type="match status" value="2"/>
</dbReference>
<feature type="transmembrane region" description="Helical" evidence="9">
    <location>
        <begin position="249"/>
        <end position="267"/>
    </location>
</feature>
<dbReference type="InterPro" id="IPR014743">
    <property type="entry name" value="Cl-channel_core"/>
</dbReference>
<sequence length="883" mass="94615">MKQQLLSAFRQLSLGITIKRPWKGRHWGNHAVETNYALVEACLIGCVSAIAALILKEGIGLLGQFRLQLVDQTGVYILPIVGLVLGGLAGLLLETCSPSAKGGGIPQVKAALAKFPVPLSLRVAVVKMLGTMLILGAGMTLGRRGPTVHIGAALAAQLSNWVPTSPQHRRQMIAAGAAAGLAAGFNTPIAGVLFVVEELSRDMSGLTLETAILASFTGSIVSRLLGSTDLKLVASILPLSETHFTSPEIPFYLLLGALAGVLGASFNRGVLLCLRFYRWLNISLIWQIALAGLISGAIIALSPPILRDNAGLRDFLITGYATWQKSTFVFIAHFCLTILAYGSGAPGGLFAPALVLGSALGYLVGMAEVATLGIGYASTYALVGMSAFFTAVARVPITAIVIVFEMTADFTLVLPLMISSVVAYGVAETIKKGSLYQHLLQASGIELSDEGAQNEVLSGLKAVDVMKRRVESFRPDMTLEEVLAAFARSAHHGFPVLDEEKLVGMVTEANLENLVSQESTTRLRDIMTPRPVTVQPDGSLSDVVYLMDRYQLSHLPVTEGRRLLGIITRSDLIHATADQLKMTPKIKGAKVEPSYLVYQTRSPAVGKGRLLLPLANPQTAQALVKIAGAIAQQQGYELECLHIVTVPRHIAPSQASVSLKKSHQLLKEAKREAAAWDIPLHVQIRLAHNLAQAILEVINERHIDLLIMGWKGNTSSPGRIFGDAVDTLIREAPCDVAMIKLGDGKQSFPYRDYLATNWLIPIAGGPNVQRAVQLLPGLQLLARSRHVFLCQVHPPDTNIPDTRILQEMAAQVKLQLNASVFPIPIRSASVSDAIIRLAESEDCQVIIVGASREGLLQQAIHGNIPEAITSGVKSTVILVRSAV</sequence>
<feature type="transmembrane region" description="Helical" evidence="9">
    <location>
        <begin position="410"/>
        <end position="427"/>
    </location>
</feature>
<dbReference type="PRINTS" id="PR00762">
    <property type="entry name" value="CLCHANNEL"/>
</dbReference>
<dbReference type="PROSITE" id="PS51371">
    <property type="entry name" value="CBS"/>
    <property type="match status" value="2"/>
</dbReference>